<feature type="repeat" description="HEAT" evidence="3">
    <location>
        <begin position="35"/>
        <end position="73"/>
    </location>
</feature>
<dbReference type="InterPro" id="IPR051023">
    <property type="entry name" value="PP2A_Regulatory_Subunit_A"/>
</dbReference>
<dbReference type="Proteomes" id="UP000023152">
    <property type="component" value="Unassembled WGS sequence"/>
</dbReference>
<dbReference type="OrthoDB" id="340346at2759"/>
<dbReference type="Pfam" id="PF22646">
    <property type="entry name" value="PPP2R1A-like_HEAT"/>
    <property type="match status" value="1"/>
</dbReference>
<gene>
    <name evidence="5" type="ORF">RFI_02344</name>
</gene>
<dbReference type="GO" id="GO:0005829">
    <property type="term" value="C:cytosol"/>
    <property type="evidence" value="ECO:0007669"/>
    <property type="project" value="TreeGrafter"/>
</dbReference>
<dbReference type="AlphaFoldDB" id="X6P991"/>
<feature type="repeat" description="HEAT" evidence="3">
    <location>
        <begin position="162"/>
        <end position="201"/>
    </location>
</feature>
<dbReference type="SUPFAM" id="SSF48371">
    <property type="entry name" value="ARM repeat"/>
    <property type="match status" value="1"/>
</dbReference>
<accession>X6P991</accession>
<sequence>MYTYERKKKGPDTEQLGRTELIEYTGGSEPAAKNVLPLLEKLAMVEETVIRQAAVTSFAKLIAKLKVDHVKTYGFPIQSRLAEASWFTSRCSAAALTPGLYKVLPLEEDKKSLLECHKRLCNDEMPMVKSEAYKNLVPLIDEMKSPALVIAEKLEEEKSQDVIPGYVKMAVEDDSWRVRKHIAENLADICSHLKPAKVSEEIGPLYIKLLGDSEPQVRKAAISVLEGITKASDGQNFAQKMMSGTLQTLVSDSVAEVRETLAEQVACLGDYLGKEGVKEKLLPVLKKLASDESPVARLNLCSKLGNVCKLLGLELFESDILPLLKEVTIDQRWRVRNSIVVNIAQIGVIMGKDKFAKSRLKEILIQSLRDPAYTVRETASKQVQSLNQSFGFDWMSENLFQPMKSLYKESGNYLHRMVPLKTVQLLSKDLSGAQIKSEFAAMLTSALNDPISNVRFIACKVLVDVLPRLDSTSIGQFKTALDKLAALFFYFITHVKREALVDDLNTCFFVQFFLRFFSSPPIKPKKKRRIFRNADGLEKKKVTLSAKVSCFPCQINDNHLSLHHITVKSVGKNIIGSLTKKGILLQNKKNFLKPALDNNLAKNAPITLLADSLHFRFGRCAYHPSSDNTSSDNAFPNNAFPNKNTYTYAYPSTDKGNRSPYTPTNNHSYKRSDMGTKYVKLMFDANLKKYKDTLQNIFIAASNVKSSDIVSVSCNRCWKKGGEGAKKRGKKPT</sequence>
<dbReference type="OMA" id="TLCRVED"/>
<evidence type="ECO:0000256" key="1">
    <source>
        <dbReference type="ARBA" id="ARBA00022737"/>
    </source>
</evidence>
<dbReference type="PANTHER" id="PTHR10648">
    <property type="entry name" value="SERINE/THREONINE-PROTEIN PHOSPHATASE PP2A 65 KDA REGULATORY SUBUNIT"/>
    <property type="match status" value="1"/>
</dbReference>
<feature type="repeat" description="HEAT" evidence="3">
    <location>
        <begin position="202"/>
        <end position="240"/>
    </location>
</feature>
<dbReference type="PANTHER" id="PTHR10648:SF4">
    <property type="entry name" value="PROTEIN PHOSPHATASE 2 (FORMERLY 2A), REGULATORY SUBUNIT A, BETA ISOFORM-RELATED"/>
    <property type="match status" value="1"/>
</dbReference>
<name>X6P991_RETFI</name>
<evidence type="ECO:0000259" key="4">
    <source>
        <dbReference type="Pfam" id="PF22646"/>
    </source>
</evidence>
<proteinExistence type="inferred from homology"/>
<feature type="repeat" description="HEAT" evidence="3">
    <location>
        <begin position="320"/>
        <end position="358"/>
    </location>
</feature>
<evidence type="ECO:0000256" key="3">
    <source>
        <dbReference type="PROSITE-ProRule" id="PRU00103"/>
    </source>
</evidence>
<dbReference type="InterPro" id="IPR016024">
    <property type="entry name" value="ARM-type_fold"/>
</dbReference>
<feature type="repeat" description="HEAT" evidence="3">
    <location>
        <begin position="281"/>
        <end position="319"/>
    </location>
</feature>
<comment type="caution">
    <text evidence="5">The sequence shown here is derived from an EMBL/GenBank/DDBJ whole genome shotgun (WGS) entry which is preliminary data.</text>
</comment>
<feature type="repeat" description="HEAT" evidence="3">
    <location>
        <begin position="242"/>
        <end position="280"/>
    </location>
</feature>
<reference evidence="5 6" key="1">
    <citation type="journal article" date="2013" name="Curr. Biol.">
        <title>The Genome of the Foraminiferan Reticulomyxa filosa.</title>
        <authorList>
            <person name="Glockner G."/>
            <person name="Hulsmann N."/>
            <person name="Schleicher M."/>
            <person name="Noegel A.A."/>
            <person name="Eichinger L."/>
            <person name="Gallinger C."/>
            <person name="Pawlowski J."/>
            <person name="Sierra R."/>
            <person name="Euteneuer U."/>
            <person name="Pillet L."/>
            <person name="Moustafa A."/>
            <person name="Platzer M."/>
            <person name="Groth M."/>
            <person name="Szafranski K."/>
            <person name="Schliwa M."/>
        </authorList>
    </citation>
    <scope>NUCLEOTIDE SEQUENCE [LARGE SCALE GENOMIC DNA]</scope>
</reference>
<dbReference type="GO" id="GO:0000159">
    <property type="term" value="C:protein phosphatase type 2A complex"/>
    <property type="evidence" value="ECO:0007669"/>
    <property type="project" value="TreeGrafter"/>
</dbReference>
<dbReference type="PROSITE" id="PS50077">
    <property type="entry name" value="HEAT_REPEAT"/>
    <property type="match status" value="7"/>
</dbReference>
<dbReference type="EMBL" id="ASPP01002308">
    <property type="protein sequence ID" value="ETO34746.1"/>
    <property type="molecule type" value="Genomic_DNA"/>
</dbReference>
<dbReference type="GO" id="GO:0019888">
    <property type="term" value="F:protein phosphatase regulator activity"/>
    <property type="evidence" value="ECO:0007669"/>
    <property type="project" value="TreeGrafter"/>
</dbReference>
<keyword evidence="1" id="KW-0677">Repeat</keyword>
<evidence type="ECO:0000313" key="5">
    <source>
        <dbReference type="EMBL" id="ETO34746.1"/>
    </source>
</evidence>
<feature type="domain" description="Phosphatase PP2A regulatory subunit A/Splicing factor 3B subunit 1-like HEAT repeat" evidence="4">
    <location>
        <begin position="159"/>
        <end position="228"/>
    </location>
</feature>
<keyword evidence="6" id="KW-1185">Reference proteome</keyword>
<dbReference type="InterPro" id="IPR011989">
    <property type="entry name" value="ARM-like"/>
</dbReference>
<organism evidence="5 6">
    <name type="scientific">Reticulomyxa filosa</name>
    <dbReference type="NCBI Taxonomy" id="46433"/>
    <lineage>
        <taxon>Eukaryota</taxon>
        <taxon>Sar</taxon>
        <taxon>Rhizaria</taxon>
        <taxon>Retaria</taxon>
        <taxon>Foraminifera</taxon>
        <taxon>Monothalamids</taxon>
        <taxon>Reticulomyxidae</taxon>
        <taxon>Reticulomyxa</taxon>
    </lineage>
</organism>
<dbReference type="Gene3D" id="1.25.10.10">
    <property type="entry name" value="Leucine-rich Repeat Variant"/>
    <property type="match status" value="1"/>
</dbReference>
<evidence type="ECO:0000256" key="2">
    <source>
        <dbReference type="ARBA" id="ARBA00038332"/>
    </source>
</evidence>
<dbReference type="InterPro" id="IPR054573">
    <property type="entry name" value="PP2A/SF3B1-like_HEAT"/>
</dbReference>
<protein>
    <submittedName>
        <fullName evidence="5">Protein phosphatase 2A scaffold subunit</fullName>
    </submittedName>
</protein>
<comment type="similarity">
    <text evidence="2">Belongs to the phosphatase 2A regulatory subunit A family.</text>
</comment>
<dbReference type="GO" id="GO:0005634">
    <property type="term" value="C:nucleus"/>
    <property type="evidence" value="ECO:0007669"/>
    <property type="project" value="TreeGrafter"/>
</dbReference>
<evidence type="ECO:0000313" key="6">
    <source>
        <dbReference type="Proteomes" id="UP000023152"/>
    </source>
</evidence>
<feature type="repeat" description="HEAT" evidence="3">
    <location>
        <begin position="360"/>
        <end position="398"/>
    </location>
</feature>
<dbReference type="InterPro" id="IPR021133">
    <property type="entry name" value="HEAT_type_2"/>
</dbReference>